<evidence type="ECO:0000313" key="8">
    <source>
        <dbReference type="Proteomes" id="UP000224567"/>
    </source>
</evidence>
<feature type="compositionally biased region" description="Basic and acidic residues" evidence="6">
    <location>
        <begin position="154"/>
        <end position="163"/>
    </location>
</feature>
<dbReference type="PANTHER" id="PTHR46408">
    <property type="entry name" value="BASIC LEUCINE ZIPPER 63"/>
    <property type="match status" value="1"/>
</dbReference>
<evidence type="ECO:0000256" key="3">
    <source>
        <dbReference type="ARBA" id="ARBA00023125"/>
    </source>
</evidence>
<keyword evidence="5" id="KW-0539">Nucleus</keyword>
<dbReference type="STRING" id="33114.A0A2G2X571"/>
<dbReference type="GO" id="GO:0003677">
    <property type="term" value="F:DNA binding"/>
    <property type="evidence" value="ECO:0007669"/>
    <property type="project" value="UniProtKB-KW"/>
</dbReference>
<evidence type="ECO:0000256" key="1">
    <source>
        <dbReference type="ARBA" id="ARBA00007163"/>
    </source>
</evidence>
<sequence length="163" mass="18360">MEISFKHLVFSSFFSVGSGQKVTNVQDKDSGGPIGIPSLPPVHKNPGVQVKSTTSGSSREQSIDDEVERKAEMTQGMHPADVKRVRRNDFMIRVRLCRMWDVINHEKMIEEEMILNPMDIKELFDSEWSPEIQVSADVSLGNLKDPEDELDVTDGGKSRKKDT</sequence>
<keyword evidence="3" id="KW-0238">DNA-binding</keyword>
<evidence type="ECO:0000256" key="5">
    <source>
        <dbReference type="ARBA" id="ARBA00023242"/>
    </source>
</evidence>
<comment type="caution">
    <text evidence="7">The sequence shown here is derived from an EMBL/GenBank/DDBJ whole genome shotgun (WGS) entry which is preliminary data.</text>
</comment>
<feature type="compositionally biased region" description="Polar residues" evidence="6">
    <location>
        <begin position="50"/>
        <end position="60"/>
    </location>
</feature>
<dbReference type="OrthoDB" id="10558152at2759"/>
<keyword evidence="4" id="KW-0804">Transcription</keyword>
<evidence type="ECO:0000256" key="6">
    <source>
        <dbReference type="SAM" id="MobiDB-lite"/>
    </source>
</evidence>
<dbReference type="Proteomes" id="UP000224567">
    <property type="component" value="Unassembled WGS sequence"/>
</dbReference>
<keyword evidence="2" id="KW-0805">Transcription regulation</keyword>
<name>A0A2G2X571_CAPBA</name>
<keyword evidence="8" id="KW-1185">Reference proteome</keyword>
<reference evidence="8" key="2">
    <citation type="journal article" date="2017" name="J. Anim. Genet.">
        <title>Multiple reference genome sequences of hot pepper reveal the massive evolution of plant disease resistance genes by retroduplication.</title>
        <authorList>
            <person name="Kim S."/>
            <person name="Park J."/>
            <person name="Yeom S.-I."/>
            <person name="Kim Y.-M."/>
            <person name="Seo E."/>
            <person name="Kim K.-T."/>
            <person name="Kim M.-S."/>
            <person name="Lee J.M."/>
            <person name="Cheong K."/>
            <person name="Shin H.-S."/>
            <person name="Kim S.-B."/>
            <person name="Han K."/>
            <person name="Lee J."/>
            <person name="Park M."/>
            <person name="Lee H.-A."/>
            <person name="Lee H.-Y."/>
            <person name="Lee Y."/>
            <person name="Oh S."/>
            <person name="Lee J.H."/>
            <person name="Choi E."/>
            <person name="Choi E."/>
            <person name="Lee S.E."/>
            <person name="Jeon J."/>
            <person name="Kim H."/>
            <person name="Choi G."/>
            <person name="Song H."/>
            <person name="Lee J."/>
            <person name="Lee S.-C."/>
            <person name="Kwon J.-K."/>
            <person name="Lee H.-Y."/>
            <person name="Koo N."/>
            <person name="Hong Y."/>
            <person name="Kim R.W."/>
            <person name="Kang W.-H."/>
            <person name="Huh J.H."/>
            <person name="Kang B.-C."/>
            <person name="Yang T.-J."/>
            <person name="Lee Y.-H."/>
            <person name="Bennetzen J.L."/>
            <person name="Choi D."/>
        </authorList>
    </citation>
    <scope>NUCLEOTIDE SEQUENCE [LARGE SCALE GENOMIC DNA]</scope>
    <source>
        <strain evidence="8">cv. PBC81</strain>
    </source>
</reference>
<organism evidence="7 8">
    <name type="scientific">Capsicum baccatum</name>
    <name type="common">Peruvian pepper</name>
    <dbReference type="NCBI Taxonomy" id="33114"/>
    <lineage>
        <taxon>Eukaryota</taxon>
        <taxon>Viridiplantae</taxon>
        <taxon>Streptophyta</taxon>
        <taxon>Embryophyta</taxon>
        <taxon>Tracheophyta</taxon>
        <taxon>Spermatophyta</taxon>
        <taxon>Magnoliopsida</taxon>
        <taxon>eudicotyledons</taxon>
        <taxon>Gunneridae</taxon>
        <taxon>Pentapetalae</taxon>
        <taxon>asterids</taxon>
        <taxon>lamiids</taxon>
        <taxon>Solanales</taxon>
        <taxon>Solanaceae</taxon>
        <taxon>Solanoideae</taxon>
        <taxon>Capsiceae</taxon>
        <taxon>Capsicum</taxon>
    </lineage>
</organism>
<proteinExistence type="inferred from homology"/>
<accession>A0A2G2X571</accession>
<dbReference type="EMBL" id="MLFT02000003">
    <property type="protein sequence ID" value="PHT52617.1"/>
    <property type="molecule type" value="Genomic_DNA"/>
</dbReference>
<feature type="region of interest" description="Disordered" evidence="6">
    <location>
        <begin position="137"/>
        <end position="163"/>
    </location>
</feature>
<evidence type="ECO:0000313" key="7">
    <source>
        <dbReference type="EMBL" id="PHT52617.1"/>
    </source>
</evidence>
<comment type="similarity">
    <text evidence="1">Belongs to the bZIP family.</text>
</comment>
<gene>
    <name evidence="7" type="ORF">CQW23_07079</name>
</gene>
<reference evidence="7 8" key="1">
    <citation type="journal article" date="2017" name="Genome Biol.">
        <title>New reference genome sequences of hot pepper reveal the massive evolution of plant disease-resistance genes by retroduplication.</title>
        <authorList>
            <person name="Kim S."/>
            <person name="Park J."/>
            <person name="Yeom S.I."/>
            <person name="Kim Y.M."/>
            <person name="Seo E."/>
            <person name="Kim K.T."/>
            <person name="Kim M.S."/>
            <person name="Lee J.M."/>
            <person name="Cheong K."/>
            <person name="Shin H.S."/>
            <person name="Kim S.B."/>
            <person name="Han K."/>
            <person name="Lee J."/>
            <person name="Park M."/>
            <person name="Lee H.A."/>
            <person name="Lee H.Y."/>
            <person name="Lee Y."/>
            <person name="Oh S."/>
            <person name="Lee J.H."/>
            <person name="Choi E."/>
            <person name="Choi E."/>
            <person name="Lee S.E."/>
            <person name="Jeon J."/>
            <person name="Kim H."/>
            <person name="Choi G."/>
            <person name="Song H."/>
            <person name="Lee J."/>
            <person name="Lee S.C."/>
            <person name="Kwon J.K."/>
            <person name="Lee H.Y."/>
            <person name="Koo N."/>
            <person name="Hong Y."/>
            <person name="Kim R.W."/>
            <person name="Kang W.H."/>
            <person name="Huh J.H."/>
            <person name="Kang B.C."/>
            <person name="Yang T.J."/>
            <person name="Lee Y.H."/>
            <person name="Bennetzen J.L."/>
            <person name="Choi D."/>
        </authorList>
    </citation>
    <scope>NUCLEOTIDE SEQUENCE [LARGE SCALE GENOMIC DNA]</scope>
    <source>
        <strain evidence="8">cv. PBC81</strain>
    </source>
</reference>
<evidence type="ECO:0000256" key="4">
    <source>
        <dbReference type="ARBA" id="ARBA00023163"/>
    </source>
</evidence>
<evidence type="ECO:0000256" key="2">
    <source>
        <dbReference type="ARBA" id="ARBA00023015"/>
    </source>
</evidence>
<dbReference type="AlphaFoldDB" id="A0A2G2X571"/>
<protein>
    <submittedName>
        <fullName evidence="7">Uncharacterized protein</fullName>
    </submittedName>
</protein>
<feature type="region of interest" description="Disordered" evidence="6">
    <location>
        <begin position="24"/>
        <end position="76"/>
    </location>
</feature>
<dbReference type="PANTHER" id="PTHR46408:SF10">
    <property type="entry name" value="BASIC LEUCINE ZIPPER 63"/>
    <property type="match status" value="1"/>
</dbReference>